<comment type="caution">
    <text evidence="2">The sequence shown here is derived from an EMBL/GenBank/DDBJ whole genome shotgun (WGS) entry which is preliminary data.</text>
</comment>
<dbReference type="Proteomes" id="UP001381693">
    <property type="component" value="Unassembled WGS sequence"/>
</dbReference>
<feature type="coiled-coil region" evidence="1">
    <location>
        <begin position="201"/>
        <end position="271"/>
    </location>
</feature>
<organism evidence="2 3">
    <name type="scientific">Halocaridina rubra</name>
    <name type="common">Hawaiian red shrimp</name>
    <dbReference type="NCBI Taxonomy" id="373956"/>
    <lineage>
        <taxon>Eukaryota</taxon>
        <taxon>Metazoa</taxon>
        <taxon>Ecdysozoa</taxon>
        <taxon>Arthropoda</taxon>
        <taxon>Crustacea</taxon>
        <taxon>Multicrustacea</taxon>
        <taxon>Malacostraca</taxon>
        <taxon>Eumalacostraca</taxon>
        <taxon>Eucarida</taxon>
        <taxon>Decapoda</taxon>
        <taxon>Pleocyemata</taxon>
        <taxon>Caridea</taxon>
        <taxon>Atyoidea</taxon>
        <taxon>Atyidae</taxon>
        <taxon>Halocaridina</taxon>
    </lineage>
</organism>
<evidence type="ECO:0000313" key="3">
    <source>
        <dbReference type="Proteomes" id="UP001381693"/>
    </source>
</evidence>
<protein>
    <submittedName>
        <fullName evidence="2">Uncharacterized protein</fullName>
    </submittedName>
</protein>
<proteinExistence type="predicted"/>
<evidence type="ECO:0000256" key="1">
    <source>
        <dbReference type="SAM" id="Coils"/>
    </source>
</evidence>
<feature type="coiled-coil region" evidence="1">
    <location>
        <begin position="52"/>
        <end position="104"/>
    </location>
</feature>
<keyword evidence="1" id="KW-0175">Coiled coil</keyword>
<accession>A0AAN9ADI1</accession>
<sequence>MSTTDSSDDRALAEAGPLLTTSQLDFDHTLQRSIATYRYENAMVKTEFASALERHAREINELKLKHQAQIREVEQQNRNTVLRLREAQQKYADENRRLQQSSLQLHQKIKAGEEDLEVIGRERNAAIKEKSDADDHWQQRLLSSQTSLQSLKEENKCLKESTEKLRGELDKEKTTVRELTTTLNSERHQQHLIKSRLSEIEQQCKIQLTAAQAEVQQLRRNKDIESADASKRINDLLSTLEEEKSVLMQTKERANAREIELEKKLAEQKQTVLASSQQLIQQNSTLQEQIKALIFELFREIECFNMFWMCWYRFPVSYYGGYEQLVVKPNCDLHITLTIIISPP</sequence>
<reference evidence="2 3" key="1">
    <citation type="submission" date="2023-11" db="EMBL/GenBank/DDBJ databases">
        <title>Halocaridina rubra genome assembly.</title>
        <authorList>
            <person name="Smith C."/>
        </authorList>
    </citation>
    <scope>NUCLEOTIDE SEQUENCE [LARGE SCALE GENOMIC DNA]</scope>
    <source>
        <strain evidence="2">EP-1</strain>
        <tissue evidence="2">Whole</tissue>
    </source>
</reference>
<dbReference type="AlphaFoldDB" id="A0AAN9ADI1"/>
<name>A0AAN9ADI1_HALRR</name>
<dbReference type="EMBL" id="JAXCGZ010004150">
    <property type="protein sequence ID" value="KAK7082180.1"/>
    <property type="molecule type" value="Genomic_DNA"/>
</dbReference>
<gene>
    <name evidence="2" type="ORF">SK128_016151</name>
</gene>
<evidence type="ECO:0000313" key="2">
    <source>
        <dbReference type="EMBL" id="KAK7082180.1"/>
    </source>
</evidence>
<keyword evidence="3" id="KW-1185">Reference proteome</keyword>